<comment type="caution">
    <text evidence="1">The sequence shown here is derived from an EMBL/GenBank/DDBJ whole genome shotgun (WGS) entry which is preliminary data.</text>
</comment>
<evidence type="ECO:0000313" key="1">
    <source>
        <dbReference type="EMBL" id="KAK4460676.1"/>
    </source>
</evidence>
<gene>
    <name evidence="1" type="ORF">QBC42DRAFT_288332</name>
</gene>
<reference evidence="1" key="1">
    <citation type="journal article" date="2023" name="Mol. Phylogenet. Evol.">
        <title>Genome-scale phylogeny and comparative genomics of the fungal order Sordariales.</title>
        <authorList>
            <person name="Hensen N."/>
            <person name="Bonometti L."/>
            <person name="Westerberg I."/>
            <person name="Brannstrom I.O."/>
            <person name="Guillou S."/>
            <person name="Cros-Aarteil S."/>
            <person name="Calhoun S."/>
            <person name="Haridas S."/>
            <person name="Kuo A."/>
            <person name="Mondo S."/>
            <person name="Pangilinan J."/>
            <person name="Riley R."/>
            <person name="LaButti K."/>
            <person name="Andreopoulos B."/>
            <person name="Lipzen A."/>
            <person name="Chen C."/>
            <person name="Yan M."/>
            <person name="Daum C."/>
            <person name="Ng V."/>
            <person name="Clum A."/>
            <person name="Steindorff A."/>
            <person name="Ohm R.A."/>
            <person name="Martin F."/>
            <person name="Silar P."/>
            <person name="Natvig D.O."/>
            <person name="Lalanne C."/>
            <person name="Gautier V."/>
            <person name="Ament-Velasquez S.L."/>
            <person name="Kruys A."/>
            <person name="Hutchinson M.I."/>
            <person name="Powell A.J."/>
            <person name="Barry K."/>
            <person name="Miller A.N."/>
            <person name="Grigoriev I.V."/>
            <person name="Debuchy R."/>
            <person name="Gladieux P."/>
            <person name="Hiltunen Thoren M."/>
            <person name="Johannesson H."/>
        </authorList>
    </citation>
    <scope>NUCLEOTIDE SEQUENCE</scope>
    <source>
        <strain evidence="1">PSN324</strain>
    </source>
</reference>
<proteinExistence type="predicted"/>
<organism evidence="1 2">
    <name type="scientific">Cladorrhinum samala</name>
    <dbReference type="NCBI Taxonomy" id="585594"/>
    <lineage>
        <taxon>Eukaryota</taxon>
        <taxon>Fungi</taxon>
        <taxon>Dikarya</taxon>
        <taxon>Ascomycota</taxon>
        <taxon>Pezizomycotina</taxon>
        <taxon>Sordariomycetes</taxon>
        <taxon>Sordariomycetidae</taxon>
        <taxon>Sordariales</taxon>
        <taxon>Podosporaceae</taxon>
        <taxon>Cladorrhinum</taxon>
    </lineage>
</organism>
<reference evidence="1" key="2">
    <citation type="submission" date="2023-06" db="EMBL/GenBank/DDBJ databases">
        <authorList>
            <consortium name="Lawrence Berkeley National Laboratory"/>
            <person name="Mondo S.J."/>
            <person name="Hensen N."/>
            <person name="Bonometti L."/>
            <person name="Westerberg I."/>
            <person name="Brannstrom I.O."/>
            <person name="Guillou S."/>
            <person name="Cros-Aarteil S."/>
            <person name="Calhoun S."/>
            <person name="Haridas S."/>
            <person name="Kuo A."/>
            <person name="Pangilinan J."/>
            <person name="Riley R."/>
            <person name="Labutti K."/>
            <person name="Andreopoulos B."/>
            <person name="Lipzen A."/>
            <person name="Chen C."/>
            <person name="Yanf M."/>
            <person name="Daum C."/>
            <person name="Ng V."/>
            <person name="Clum A."/>
            <person name="Steindorff A."/>
            <person name="Ohm R."/>
            <person name="Martin F."/>
            <person name="Silar P."/>
            <person name="Natvig D."/>
            <person name="Lalanne C."/>
            <person name="Gautier V."/>
            <person name="Ament-Velasquez S.L."/>
            <person name="Kruys A."/>
            <person name="Hutchinson M.I."/>
            <person name="Powell A.J."/>
            <person name="Barry K."/>
            <person name="Miller A.N."/>
            <person name="Grigoriev I.V."/>
            <person name="Debuchy R."/>
            <person name="Gladieux P."/>
            <person name="Thoren M.H."/>
            <person name="Johannesson H."/>
        </authorList>
    </citation>
    <scope>NUCLEOTIDE SEQUENCE</scope>
    <source>
        <strain evidence="1">PSN324</strain>
    </source>
</reference>
<keyword evidence="2" id="KW-1185">Reference proteome</keyword>
<dbReference type="AlphaFoldDB" id="A0AAV9HIJ8"/>
<accession>A0AAV9HIJ8</accession>
<evidence type="ECO:0000313" key="2">
    <source>
        <dbReference type="Proteomes" id="UP001321749"/>
    </source>
</evidence>
<dbReference type="EMBL" id="MU865007">
    <property type="protein sequence ID" value="KAK4460676.1"/>
    <property type="molecule type" value="Genomic_DNA"/>
</dbReference>
<protein>
    <submittedName>
        <fullName evidence="1">Uncharacterized protein</fullName>
    </submittedName>
</protein>
<name>A0AAV9HIJ8_9PEZI</name>
<sequence>MDFVPDLEPTTSVPILRKANLEFAKAFKAKASPIQLMTLIPGIFDELRVRPNDCGLTLNVSKAKLAKSEGIAPQSLMWALFHAIPRDVLESMVLGTVAYDVAKDNVNGYDSNGSGVYVLGISISGRDGEFLNIREYATLLQNMKRYLKGCRDIYEPTPDRDAATKAADKDLISQVDNVYGVQPEPRKPRWVTDSQNLIFAEHFYQELRARTRALCQLDQTGLVHSLQSSQYDAARTLPQECRTTCLRRRCLL</sequence>
<dbReference type="Proteomes" id="UP001321749">
    <property type="component" value="Unassembled WGS sequence"/>
</dbReference>